<evidence type="ECO:0000259" key="1">
    <source>
        <dbReference type="Pfam" id="PF13546"/>
    </source>
</evidence>
<sequence>MCQAGVLRCATGCGRTRFDCTLCLPDSWTGDRERHRQAGIGIAVGFPAKVAVAKALVRRVIQEKIPFRWVSADVVYGFAEGWRSGLGRAGVF</sequence>
<feature type="domain" description="Transposase IS701-like DDE" evidence="1">
    <location>
        <begin position="14"/>
        <end position="88"/>
    </location>
</feature>
<evidence type="ECO:0000313" key="2">
    <source>
        <dbReference type="EMBL" id="QSY52177.1"/>
    </source>
</evidence>
<dbReference type="InterPro" id="IPR038721">
    <property type="entry name" value="IS701-like_DDE_dom"/>
</dbReference>
<reference evidence="2 3" key="1">
    <citation type="submission" date="2021-03" db="EMBL/GenBank/DDBJ databases">
        <title>Streptomyces strains.</title>
        <authorList>
            <person name="Lund M.B."/>
            <person name="Toerring T."/>
        </authorList>
    </citation>
    <scope>NUCLEOTIDE SEQUENCE [LARGE SCALE GENOMIC DNA]</scope>
    <source>
        <strain evidence="2 3">KCC S-1010</strain>
    </source>
</reference>
<proteinExistence type="predicted"/>
<organism evidence="2 3">
    <name type="scientific">Streptomyces griseocarneus</name>
    <dbReference type="NCBI Taxonomy" id="51201"/>
    <lineage>
        <taxon>Bacteria</taxon>
        <taxon>Bacillati</taxon>
        <taxon>Actinomycetota</taxon>
        <taxon>Actinomycetes</taxon>
        <taxon>Kitasatosporales</taxon>
        <taxon>Streptomycetaceae</taxon>
        <taxon>Streptomyces</taxon>
    </lineage>
</organism>
<keyword evidence="3" id="KW-1185">Reference proteome</keyword>
<protein>
    <submittedName>
        <fullName evidence="2">Transposase</fullName>
    </submittedName>
</protein>
<accession>A0ABX7RWK4</accession>
<evidence type="ECO:0000313" key="3">
    <source>
        <dbReference type="Proteomes" id="UP000671836"/>
    </source>
</evidence>
<name>A0ABX7RWK4_9ACTN</name>
<dbReference type="EMBL" id="CP071595">
    <property type="protein sequence ID" value="QSY52177.1"/>
    <property type="molecule type" value="Genomic_DNA"/>
</dbReference>
<dbReference type="Pfam" id="PF13546">
    <property type="entry name" value="DDE_5"/>
    <property type="match status" value="1"/>
</dbReference>
<gene>
    <name evidence="2" type="ORF">J3S04_00190</name>
</gene>
<dbReference type="Proteomes" id="UP000671836">
    <property type="component" value="Chromosome"/>
</dbReference>